<gene>
    <name evidence="1" type="ORF">EYF80_044144</name>
</gene>
<comment type="caution">
    <text evidence="1">The sequence shown here is derived from an EMBL/GenBank/DDBJ whole genome shotgun (WGS) entry which is preliminary data.</text>
</comment>
<protein>
    <submittedName>
        <fullName evidence="1">Uncharacterized protein</fullName>
    </submittedName>
</protein>
<name>A0A4Z2FWM3_9TELE</name>
<keyword evidence="2" id="KW-1185">Reference proteome</keyword>
<dbReference type="AlphaFoldDB" id="A0A4Z2FWM3"/>
<reference evidence="1 2" key="1">
    <citation type="submission" date="2019-03" db="EMBL/GenBank/DDBJ databases">
        <title>First draft genome of Liparis tanakae, snailfish: a comprehensive survey of snailfish specific genes.</title>
        <authorList>
            <person name="Kim W."/>
            <person name="Song I."/>
            <person name="Jeong J.-H."/>
            <person name="Kim D."/>
            <person name="Kim S."/>
            <person name="Ryu S."/>
            <person name="Song J.Y."/>
            <person name="Lee S.K."/>
        </authorList>
    </citation>
    <scope>NUCLEOTIDE SEQUENCE [LARGE SCALE GENOMIC DNA]</scope>
    <source>
        <tissue evidence="1">Muscle</tissue>
    </source>
</reference>
<organism evidence="1 2">
    <name type="scientific">Liparis tanakae</name>
    <name type="common">Tanaka's snailfish</name>
    <dbReference type="NCBI Taxonomy" id="230148"/>
    <lineage>
        <taxon>Eukaryota</taxon>
        <taxon>Metazoa</taxon>
        <taxon>Chordata</taxon>
        <taxon>Craniata</taxon>
        <taxon>Vertebrata</taxon>
        <taxon>Euteleostomi</taxon>
        <taxon>Actinopterygii</taxon>
        <taxon>Neopterygii</taxon>
        <taxon>Teleostei</taxon>
        <taxon>Neoteleostei</taxon>
        <taxon>Acanthomorphata</taxon>
        <taxon>Eupercaria</taxon>
        <taxon>Perciformes</taxon>
        <taxon>Cottioidei</taxon>
        <taxon>Cottales</taxon>
        <taxon>Liparidae</taxon>
        <taxon>Liparis</taxon>
    </lineage>
</organism>
<accession>A0A4Z2FWM3</accession>
<evidence type="ECO:0000313" key="2">
    <source>
        <dbReference type="Proteomes" id="UP000314294"/>
    </source>
</evidence>
<evidence type="ECO:0000313" key="1">
    <source>
        <dbReference type="EMBL" id="TNN45656.1"/>
    </source>
</evidence>
<dbReference type="Proteomes" id="UP000314294">
    <property type="component" value="Unassembled WGS sequence"/>
</dbReference>
<dbReference type="EMBL" id="SRLO01000832">
    <property type="protein sequence ID" value="TNN45656.1"/>
    <property type="molecule type" value="Genomic_DNA"/>
</dbReference>
<proteinExistence type="predicted"/>
<sequence length="203" mass="22673">MLGSRPNSTAPFRMVRPTSCGMMMRLRPCSMFWTASCSREDSAKPPTRNRNLMSLTSGFSNKSAAGEEEGLDEEHALLPSLEAYEHISPCRMESDCGTIIPEIIHRIHLLWSRGVFHAVAPELLVVVDKGEGQVDIEGVGSIRGRRPLPRLKRNHQVHPGRRPLDLKLVNEILAKDLTQHLLKFIVNAEGAEGSAWEKTSDRE</sequence>